<dbReference type="EMBL" id="LODT01000021">
    <property type="protein sequence ID" value="KYQ96775.1"/>
    <property type="molecule type" value="Genomic_DNA"/>
</dbReference>
<proteinExistence type="predicted"/>
<sequence>MVPAYIFLEIYDFIVYILKEVLRDYKSNQLIKMVPEIVFQYSLYSVSDYDTIRNHVLDIAQFDDKIRESIEKWIDNFDIDYIKLINCLYTFKDRDYNQYFTSKQLSFLVPMVIRVLFRLEKSSMGVDVYYKAIDVVLTFPDYWNLIPINEGEILHERIRSQLTSLLNQTTVLNFEQLAWLMKISKFTFPLENLFEFITRPTTVKDDRLCLLIYICGQINSDNYNIYLKSIESVTQTIKEDSPQQVSIRVLESLWTLYYSTVDNESIFNFIFKNTIQSLKNGAMILLSIPEAGQYRYNNYIKLIKLLENILNSKKSKPLSLDCRLLSELIRECRFVEYCFVNGKNEIVEKILTILIQRDRKLLSNLPLQWKNYFQTRFGETVHENPLNYLNGFIDLIYMLLRNQFLFFIGCSVLDYQVLNNIFQSDAIDLSNDISSLVGPLSNLTRFYNFDDTTYTLYQGVKGKGFGAELTSNKLIFLNCICPNFLNTNGNQIYSDQLRKYANNTIDHGSSLKSHRYLKMLLDARPSVLPPTIFPFYLTFPDLAKQLFQQYPNLINVDYRKFINFHLEQPKYHLTRQYLIENSLFATPITNNSNNNFFNDDKVTSSMNLMKLPNTVIQRIFGYLVMEGSEPNLGYKVTLSFICKRIFDIVSKIFKNTFMNPLYDYKCCSNIIIKSFINLDSKYCLLYQSTPIMYQSNSFQYILNYPRFYKTLEVLDIESIDIPTLVTLPIPQSLNHILIKIGNGDNQLHEIMKKFFLTLRPISMCIVQLPLSSITQFDQAINAILHKDLIENLKKLVVYLTLDKNNIVQSHLTKIKNLIQKYSNSECQLELHVNGHFEADPNIITLTVTLQQVGSYVKPFTGLKKLAVRVETKYQHSVLIKNLSLYRNIVKLTFYIDYCSRILEFANYDFTGLKLLSILNFVVEKMVIEQNTPQLIPTPPLPQLNSIAFIEFFSGIYQNSNAPYLCVYSRPSILNYLEPILNENDRIIHSKDKEPLWRLSNNLFTFYRISK</sequence>
<protein>
    <recommendedName>
        <fullName evidence="1">F-box domain-containing protein</fullName>
    </recommendedName>
</protein>
<evidence type="ECO:0000259" key="1">
    <source>
        <dbReference type="PROSITE" id="PS50181"/>
    </source>
</evidence>
<feature type="domain" description="F-box" evidence="1">
    <location>
        <begin position="605"/>
        <end position="656"/>
    </location>
</feature>
<dbReference type="Proteomes" id="UP000076078">
    <property type="component" value="Unassembled WGS sequence"/>
</dbReference>
<name>A0A151ZS65_TIELA</name>
<dbReference type="InterPro" id="IPR001810">
    <property type="entry name" value="F-box_dom"/>
</dbReference>
<comment type="caution">
    <text evidence="2">The sequence shown here is derived from an EMBL/GenBank/DDBJ whole genome shotgun (WGS) entry which is preliminary data.</text>
</comment>
<dbReference type="AlphaFoldDB" id="A0A151ZS65"/>
<dbReference type="PROSITE" id="PS50181">
    <property type="entry name" value="FBOX"/>
    <property type="match status" value="1"/>
</dbReference>
<evidence type="ECO:0000313" key="2">
    <source>
        <dbReference type="EMBL" id="KYQ96775.1"/>
    </source>
</evidence>
<accession>A0A151ZS65</accession>
<keyword evidence="3" id="KW-1185">Reference proteome</keyword>
<organism evidence="2 3">
    <name type="scientific">Tieghemostelium lacteum</name>
    <name type="common">Slime mold</name>
    <name type="synonym">Dictyostelium lacteum</name>
    <dbReference type="NCBI Taxonomy" id="361077"/>
    <lineage>
        <taxon>Eukaryota</taxon>
        <taxon>Amoebozoa</taxon>
        <taxon>Evosea</taxon>
        <taxon>Eumycetozoa</taxon>
        <taxon>Dictyostelia</taxon>
        <taxon>Dictyosteliales</taxon>
        <taxon>Raperosteliaceae</taxon>
        <taxon>Tieghemostelium</taxon>
    </lineage>
</organism>
<evidence type="ECO:0000313" key="3">
    <source>
        <dbReference type="Proteomes" id="UP000076078"/>
    </source>
</evidence>
<dbReference type="InParanoid" id="A0A151ZS65"/>
<gene>
    <name evidence="2" type="ORF">DLAC_04074</name>
</gene>
<reference evidence="2 3" key="1">
    <citation type="submission" date="2015-12" db="EMBL/GenBank/DDBJ databases">
        <title>Dictyostelia acquired genes for synthesis and detection of signals that induce cell-type specialization by lateral gene transfer from prokaryotes.</title>
        <authorList>
            <person name="Gloeckner G."/>
            <person name="Schaap P."/>
        </authorList>
    </citation>
    <scope>NUCLEOTIDE SEQUENCE [LARGE SCALE GENOMIC DNA]</scope>
    <source>
        <strain evidence="2 3">TK</strain>
    </source>
</reference>